<dbReference type="Pfam" id="PF00456">
    <property type="entry name" value="Transketolase_N"/>
    <property type="match status" value="1"/>
</dbReference>
<comment type="similarity">
    <text evidence="2">Belongs to the transketolase family.</text>
</comment>
<evidence type="ECO:0000256" key="2">
    <source>
        <dbReference type="ARBA" id="ARBA00007131"/>
    </source>
</evidence>
<dbReference type="PANTHER" id="PTHR47514">
    <property type="entry name" value="TRANSKETOLASE N-TERMINAL SECTION-RELATED"/>
    <property type="match status" value="1"/>
</dbReference>
<dbReference type="InterPro" id="IPR005474">
    <property type="entry name" value="Transketolase_N"/>
</dbReference>
<dbReference type="PANTHER" id="PTHR47514:SF1">
    <property type="entry name" value="TRANSKETOLASE N-TERMINAL SECTION-RELATED"/>
    <property type="match status" value="1"/>
</dbReference>
<evidence type="ECO:0000256" key="1">
    <source>
        <dbReference type="ARBA" id="ARBA00001964"/>
    </source>
</evidence>
<dbReference type="AlphaFoldDB" id="A0A9D1E194"/>
<comment type="caution">
    <text evidence="5">The sequence shown here is derived from an EMBL/GenBank/DDBJ whole genome shotgun (WGS) entry which is preliminary data.</text>
</comment>
<evidence type="ECO:0000259" key="4">
    <source>
        <dbReference type="Pfam" id="PF00456"/>
    </source>
</evidence>
<name>A0A9D1E194_9BACT</name>
<protein>
    <submittedName>
        <fullName evidence="5">Transketolase</fullName>
    </submittedName>
</protein>
<feature type="domain" description="Transketolase N-terminal" evidence="4">
    <location>
        <begin position="11"/>
        <end position="279"/>
    </location>
</feature>
<evidence type="ECO:0000313" key="5">
    <source>
        <dbReference type="EMBL" id="HIR62599.1"/>
    </source>
</evidence>
<comment type="cofactor">
    <cofactor evidence="1">
        <name>thiamine diphosphate</name>
        <dbReference type="ChEBI" id="CHEBI:58937"/>
    </cofactor>
</comment>
<dbReference type="EMBL" id="DVHI01000045">
    <property type="protein sequence ID" value="HIR62599.1"/>
    <property type="molecule type" value="Genomic_DNA"/>
</dbReference>
<organism evidence="5 6">
    <name type="scientific">Candidatus Coprenecus avistercoris</name>
    <dbReference type="NCBI Taxonomy" id="2840730"/>
    <lineage>
        <taxon>Bacteria</taxon>
        <taxon>Pseudomonadati</taxon>
        <taxon>Bacteroidota</taxon>
        <taxon>Bacteroidia</taxon>
        <taxon>Bacteroidales</taxon>
        <taxon>Rikenellaceae</taxon>
        <taxon>Rikenellaceae incertae sedis</taxon>
        <taxon>Candidatus Coprenecus</taxon>
    </lineage>
</organism>
<evidence type="ECO:0000313" key="6">
    <source>
        <dbReference type="Proteomes" id="UP000886744"/>
    </source>
</evidence>
<evidence type="ECO:0000256" key="3">
    <source>
        <dbReference type="ARBA" id="ARBA00023052"/>
    </source>
</evidence>
<dbReference type="SUPFAM" id="SSF52518">
    <property type="entry name" value="Thiamin diphosphate-binding fold (THDP-binding)"/>
    <property type="match status" value="1"/>
</dbReference>
<dbReference type="CDD" id="cd02012">
    <property type="entry name" value="TPP_TK"/>
    <property type="match status" value="1"/>
</dbReference>
<dbReference type="InterPro" id="IPR029061">
    <property type="entry name" value="THDP-binding"/>
</dbReference>
<dbReference type="Proteomes" id="UP000886744">
    <property type="component" value="Unassembled WGS sequence"/>
</dbReference>
<dbReference type="Gene3D" id="3.40.50.970">
    <property type="match status" value="1"/>
</dbReference>
<reference evidence="5" key="1">
    <citation type="submission" date="2020-10" db="EMBL/GenBank/DDBJ databases">
        <authorList>
            <person name="Gilroy R."/>
        </authorList>
    </citation>
    <scope>NUCLEOTIDE SEQUENCE</scope>
    <source>
        <strain evidence="5">ChiHjej13B12-12457</strain>
    </source>
</reference>
<proteinExistence type="inferred from homology"/>
<sequence>MTDIQKLTDTASQVRRDILRMVTQAGCGHPGGSMSSTDFITALYLDVMKHSPEGWSRSGKGQDMFILSTGHMSPLLYSILARTGYFPTSELGTFRHLGSRLQGHPSTDFNLPGVYMPSGSLGQGLSVACGAALGKRLDGEDNTVYVLCGDGESEEGQIWEAAMFAAHHKVDNLIAMTDWNHQQIDGTVDSVIGLGDLEAKWKAFGWECIQADGHDMQAILEAFAKAKALSRHGKPVMILFHTAMGKGVDFMEGTNEWHGKAPSPELCDKALAQVRETLGDY</sequence>
<reference evidence="5" key="2">
    <citation type="journal article" date="2021" name="PeerJ">
        <title>Extensive microbial diversity within the chicken gut microbiome revealed by metagenomics and culture.</title>
        <authorList>
            <person name="Gilroy R."/>
            <person name="Ravi A."/>
            <person name="Getino M."/>
            <person name="Pursley I."/>
            <person name="Horton D.L."/>
            <person name="Alikhan N.F."/>
            <person name="Baker D."/>
            <person name="Gharbi K."/>
            <person name="Hall N."/>
            <person name="Watson M."/>
            <person name="Adriaenssens E.M."/>
            <person name="Foster-Nyarko E."/>
            <person name="Jarju S."/>
            <person name="Secka A."/>
            <person name="Antonio M."/>
            <person name="Oren A."/>
            <person name="Chaudhuri R.R."/>
            <person name="La Ragione R."/>
            <person name="Hildebrand F."/>
            <person name="Pallen M.J."/>
        </authorList>
    </citation>
    <scope>NUCLEOTIDE SEQUENCE</scope>
    <source>
        <strain evidence="5">ChiHjej13B12-12457</strain>
    </source>
</reference>
<gene>
    <name evidence="5" type="ORF">IAC94_03630</name>
</gene>
<keyword evidence="3" id="KW-0786">Thiamine pyrophosphate</keyword>
<accession>A0A9D1E194</accession>